<dbReference type="AlphaFoldDB" id="A1SV10"/>
<gene>
    <name evidence="1" type="ordered locus">Ping_1513</name>
</gene>
<dbReference type="Proteomes" id="UP000000639">
    <property type="component" value="Chromosome"/>
</dbReference>
<name>A1SV10_PSYIN</name>
<dbReference type="OrthoDB" id="9806395at2"/>
<dbReference type="STRING" id="357804.Ping_1513"/>
<keyword evidence="2" id="KW-1185">Reference proteome</keyword>
<organism evidence="1 2">
    <name type="scientific">Psychromonas ingrahamii (strain DSM 17664 / CCUG 51855 / 37)</name>
    <dbReference type="NCBI Taxonomy" id="357804"/>
    <lineage>
        <taxon>Bacteria</taxon>
        <taxon>Pseudomonadati</taxon>
        <taxon>Pseudomonadota</taxon>
        <taxon>Gammaproteobacteria</taxon>
        <taxon>Alteromonadales</taxon>
        <taxon>Psychromonadaceae</taxon>
        <taxon>Psychromonas</taxon>
    </lineage>
</organism>
<evidence type="ECO:0000313" key="2">
    <source>
        <dbReference type="Proteomes" id="UP000000639"/>
    </source>
</evidence>
<evidence type="ECO:0000313" key="1">
    <source>
        <dbReference type="EMBL" id="ABM03325.1"/>
    </source>
</evidence>
<accession>A1SV10</accession>
<proteinExistence type="predicted"/>
<sequence length="80" mass="9268">MKKSILQGLERVNELNYQAHEKQRLSLDRTLPVAIVVAVNKKAQGPSIKAINDSIENFIVNIKEYKKIKHNLELALYQFY</sequence>
<dbReference type="HOGENOM" id="CLU_2587172_0_0_6"/>
<dbReference type="RefSeq" id="WP_011769885.1">
    <property type="nucleotide sequence ID" value="NC_008709.1"/>
</dbReference>
<reference evidence="1 2" key="1">
    <citation type="submission" date="2007-01" db="EMBL/GenBank/DDBJ databases">
        <title>Complete sequence of Psychromonas ingrahamii 37.</title>
        <authorList>
            <consortium name="US DOE Joint Genome Institute"/>
            <person name="Copeland A."/>
            <person name="Lucas S."/>
            <person name="Lapidus A."/>
            <person name="Barry K."/>
            <person name="Detter J.C."/>
            <person name="Glavina del Rio T."/>
            <person name="Hammon N."/>
            <person name="Israni S."/>
            <person name="Dalin E."/>
            <person name="Tice H."/>
            <person name="Pitluck S."/>
            <person name="Thompson L.S."/>
            <person name="Brettin T."/>
            <person name="Bruce D."/>
            <person name="Han C."/>
            <person name="Tapia R."/>
            <person name="Schmutz J."/>
            <person name="Larimer F."/>
            <person name="Land M."/>
            <person name="Hauser L."/>
            <person name="Kyrpides N."/>
            <person name="Ivanova N."/>
            <person name="Staley J."/>
            <person name="Richardson P."/>
        </authorList>
    </citation>
    <scope>NUCLEOTIDE SEQUENCE [LARGE SCALE GENOMIC DNA]</scope>
    <source>
        <strain evidence="1 2">37</strain>
    </source>
</reference>
<dbReference type="KEGG" id="pin:Ping_1513"/>
<dbReference type="EMBL" id="CP000510">
    <property type="protein sequence ID" value="ABM03325.1"/>
    <property type="molecule type" value="Genomic_DNA"/>
</dbReference>
<protein>
    <submittedName>
        <fullName evidence="1">Uncharacterized protein</fullName>
    </submittedName>
</protein>